<evidence type="ECO:0000256" key="1">
    <source>
        <dbReference type="SAM" id="SignalP"/>
    </source>
</evidence>
<dbReference type="GO" id="GO:0004867">
    <property type="term" value="F:serine-type endopeptidase inhibitor activity"/>
    <property type="evidence" value="ECO:0007669"/>
    <property type="project" value="InterPro"/>
</dbReference>
<sequence>MYKCALVVVIILSSIVPLLAWRPSWPFKWPPSWWPFRKPTTTPRPAHPNKTTPIYHPATCKWKYSSNCEYPKLCNCSMSIVEGYIRYSSKKDYPWYFDNKTMTCKRAPGDLSGCNQFAERKECQWNCVIPIKKALKWKRQGLKFNAPKMLPI</sequence>
<name>A0A131YTH1_RHIAP</name>
<dbReference type="AlphaFoldDB" id="A0A131YTH1"/>
<reference evidence="2" key="1">
    <citation type="journal article" date="2016" name="Ticks Tick Borne Dis.">
        <title>De novo assembly and annotation of the salivary gland transcriptome of Rhipicephalus appendiculatus male and female ticks during blood feeding.</title>
        <authorList>
            <person name="de Castro M.H."/>
            <person name="de Klerk D."/>
            <person name="Pienaar R."/>
            <person name="Latif A.A."/>
            <person name="Rees D.J."/>
            <person name="Mans B.J."/>
        </authorList>
    </citation>
    <scope>NUCLEOTIDE SEQUENCE</scope>
    <source>
        <tissue evidence="2">Salivary glands</tissue>
    </source>
</reference>
<dbReference type="EMBL" id="GEDV01006777">
    <property type="protein sequence ID" value="JAP81780.1"/>
    <property type="molecule type" value="Transcribed_RNA"/>
</dbReference>
<keyword evidence="1" id="KW-0732">Signal</keyword>
<dbReference type="SUPFAM" id="SSF57362">
    <property type="entry name" value="BPTI-like"/>
    <property type="match status" value="1"/>
</dbReference>
<accession>A0A131YTH1</accession>
<protein>
    <submittedName>
        <fullName evidence="2">Pancreatic trypsin inhibitor</fullName>
    </submittedName>
</protein>
<feature type="signal peptide" evidence="1">
    <location>
        <begin position="1"/>
        <end position="20"/>
    </location>
</feature>
<organism evidence="2">
    <name type="scientific">Rhipicephalus appendiculatus</name>
    <name type="common">Brown ear tick</name>
    <dbReference type="NCBI Taxonomy" id="34631"/>
    <lineage>
        <taxon>Eukaryota</taxon>
        <taxon>Metazoa</taxon>
        <taxon>Ecdysozoa</taxon>
        <taxon>Arthropoda</taxon>
        <taxon>Chelicerata</taxon>
        <taxon>Arachnida</taxon>
        <taxon>Acari</taxon>
        <taxon>Parasitiformes</taxon>
        <taxon>Ixodida</taxon>
        <taxon>Ixodoidea</taxon>
        <taxon>Ixodidae</taxon>
        <taxon>Rhipicephalinae</taxon>
        <taxon>Rhipicephalus</taxon>
        <taxon>Rhipicephalus</taxon>
    </lineage>
</organism>
<feature type="chain" id="PRO_5007286073" evidence="1">
    <location>
        <begin position="21"/>
        <end position="152"/>
    </location>
</feature>
<proteinExistence type="predicted"/>
<dbReference type="InterPro" id="IPR036880">
    <property type="entry name" value="Kunitz_BPTI_sf"/>
</dbReference>
<dbReference type="Gene3D" id="4.10.410.10">
    <property type="entry name" value="Pancreatic trypsin inhibitor Kunitz domain"/>
    <property type="match status" value="1"/>
</dbReference>
<evidence type="ECO:0000313" key="2">
    <source>
        <dbReference type="EMBL" id="JAP81780.1"/>
    </source>
</evidence>